<sequence length="124" mass="13725">MDRLTQLQDAIDKLALLFFSSLDHLTRNAPLLPLNNDVPIVTTDAAQELALDISRHAKDLEMLVDNLPGIDQTPEDQLRDLEDLAHQNALANQEYDEAVAEAKALLQEITFALRGIALDQSQPA</sequence>
<keyword evidence="5 8" id="KW-0010">Activator</keyword>
<proteinExistence type="inferred from homology"/>
<accession>A0A9P6QM39</accession>
<dbReference type="PANTHER" id="PTHR13381">
    <property type="entry name" value="RNA POLYMERASE II HOLOENZYME COMPONENT SRB7"/>
    <property type="match status" value="1"/>
</dbReference>
<evidence type="ECO:0000256" key="6">
    <source>
        <dbReference type="ARBA" id="ARBA00023163"/>
    </source>
</evidence>
<evidence type="ECO:0000256" key="2">
    <source>
        <dbReference type="ARBA" id="ARBA00005770"/>
    </source>
</evidence>
<dbReference type="GO" id="GO:0006357">
    <property type="term" value="P:regulation of transcription by RNA polymerase II"/>
    <property type="evidence" value="ECO:0007669"/>
    <property type="project" value="TreeGrafter"/>
</dbReference>
<reference evidence="10" key="1">
    <citation type="journal article" date="2020" name="Fungal Divers.">
        <title>Resolving the Mortierellaceae phylogeny through synthesis of multi-gene phylogenetics and phylogenomics.</title>
        <authorList>
            <person name="Vandepol N."/>
            <person name="Liber J."/>
            <person name="Desiro A."/>
            <person name="Na H."/>
            <person name="Kennedy M."/>
            <person name="Barry K."/>
            <person name="Grigoriev I.V."/>
            <person name="Miller A.N."/>
            <person name="O'Donnell K."/>
            <person name="Stajich J.E."/>
            <person name="Bonito G."/>
        </authorList>
    </citation>
    <scope>NUCLEOTIDE SEQUENCE</scope>
    <source>
        <strain evidence="10">BC1065</strain>
    </source>
</reference>
<organism evidence="10 11">
    <name type="scientific">Actinomortierella ambigua</name>
    <dbReference type="NCBI Taxonomy" id="1343610"/>
    <lineage>
        <taxon>Eukaryota</taxon>
        <taxon>Fungi</taxon>
        <taxon>Fungi incertae sedis</taxon>
        <taxon>Mucoromycota</taxon>
        <taxon>Mortierellomycotina</taxon>
        <taxon>Mortierellomycetes</taxon>
        <taxon>Mortierellales</taxon>
        <taxon>Mortierellaceae</taxon>
        <taxon>Actinomortierella</taxon>
    </lineage>
</organism>
<dbReference type="GO" id="GO:0003712">
    <property type="term" value="F:transcription coregulator activity"/>
    <property type="evidence" value="ECO:0007669"/>
    <property type="project" value="TreeGrafter"/>
</dbReference>
<dbReference type="OrthoDB" id="526653at2759"/>
<evidence type="ECO:0000313" key="11">
    <source>
        <dbReference type="Proteomes" id="UP000807716"/>
    </source>
</evidence>
<evidence type="ECO:0000256" key="5">
    <source>
        <dbReference type="ARBA" id="ARBA00023159"/>
    </source>
</evidence>
<comment type="subunit">
    <text evidence="8">Component of the Mediator complex.</text>
</comment>
<comment type="caution">
    <text evidence="10">The sequence shown here is derived from an EMBL/GenBank/DDBJ whole genome shotgun (WGS) entry which is preliminary data.</text>
</comment>
<dbReference type="PANTHER" id="PTHR13381:SF0">
    <property type="entry name" value="MEDIATOR OF RNA POLYMERASE II TRANSCRIPTION SUBUNIT 21"/>
    <property type="match status" value="1"/>
</dbReference>
<dbReference type="EMBL" id="JAAAJB010000011">
    <property type="protein sequence ID" value="KAG0270127.1"/>
    <property type="molecule type" value="Genomic_DNA"/>
</dbReference>
<comment type="similarity">
    <text evidence="2 8">Belongs to the Mediator complex subunit 21 family.</text>
</comment>
<dbReference type="GO" id="GO:0016592">
    <property type="term" value="C:mediator complex"/>
    <property type="evidence" value="ECO:0007669"/>
    <property type="project" value="UniProtKB-UniRule"/>
</dbReference>
<evidence type="ECO:0000313" key="10">
    <source>
        <dbReference type="EMBL" id="KAG0270127.1"/>
    </source>
</evidence>
<evidence type="ECO:0000256" key="7">
    <source>
        <dbReference type="ARBA" id="ARBA00023242"/>
    </source>
</evidence>
<keyword evidence="9" id="KW-0175">Coiled coil</keyword>
<evidence type="ECO:0000256" key="3">
    <source>
        <dbReference type="ARBA" id="ARBA00019691"/>
    </source>
</evidence>
<evidence type="ECO:0000256" key="4">
    <source>
        <dbReference type="ARBA" id="ARBA00023015"/>
    </source>
</evidence>
<comment type="function">
    <text evidence="8">Component of the Mediator complex, a coactivator involved in the regulated transcription of nearly all RNA polymerase II-dependent genes. Mediator functions as a bridge to convey information from gene-specific regulatory proteins to the basal RNA polymerase II transcription machinery. Mediator is recruited to promoters by direct interactions with regulatory proteins and serves as a scaffold for the assembly of a functional preinitiation complex with RNA polymerase II and the general transcription factors.</text>
</comment>
<dbReference type="Pfam" id="PF11221">
    <property type="entry name" value="Med21"/>
    <property type="match status" value="1"/>
</dbReference>
<evidence type="ECO:0000256" key="9">
    <source>
        <dbReference type="SAM" id="Coils"/>
    </source>
</evidence>
<dbReference type="SUPFAM" id="SSF140718">
    <property type="entry name" value="Mediator hinge subcomplex-like"/>
    <property type="match status" value="1"/>
</dbReference>
<dbReference type="AlphaFoldDB" id="A0A9P6QM39"/>
<keyword evidence="6 8" id="KW-0804">Transcription</keyword>
<comment type="subcellular location">
    <subcellularLocation>
        <location evidence="1 8">Nucleus</location>
    </subcellularLocation>
</comment>
<keyword evidence="4 8" id="KW-0805">Transcription regulation</keyword>
<dbReference type="Gene3D" id="6.10.280.10">
    <property type="entry name" value="Mediator complex, subunit Med21"/>
    <property type="match status" value="1"/>
</dbReference>
<dbReference type="InterPro" id="IPR021384">
    <property type="entry name" value="Mediator_Med21"/>
</dbReference>
<feature type="coiled-coil region" evidence="9">
    <location>
        <begin position="81"/>
        <end position="108"/>
    </location>
</feature>
<evidence type="ECO:0000256" key="8">
    <source>
        <dbReference type="RuleBase" id="RU366036"/>
    </source>
</evidence>
<keyword evidence="11" id="KW-1185">Reference proteome</keyword>
<evidence type="ECO:0000256" key="1">
    <source>
        <dbReference type="ARBA" id="ARBA00004123"/>
    </source>
</evidence>
<name>A0A9P6QM39_9FUNG</name>
<dbReference type="InterPro" id="IPR037212">
    <property type="entry name" value="Med7/Med21-like"/>
</dbReference>
<dbReference type="Proteomes" id="UP000807716">
    <property type="component" value="Unassembled WGS sequence"/>
</dbReference>
<keyword evidence="7 8" id="KW-0539">Nucleus</keyword>
<protein>
    <recommendedName>
        <fullName evidence="3 8">Mediator of RNA polymerase II transcription subunit 21</fullName>
    </recommendedName>
</protein>
<gene>
    <name evidence="10" type="primary">MED21</name>
    <name evidence="10" type="ORF">DFQ27_000428</name>
</gene>